<dbReference type="PANTHER" id="PTHR30399">
    <property type="entry name" value="UNCHARACTERIZED PROTEIN YGJP"/>
    <property type="match status" value="1"/>
</dbReference>
<dbReference type="EMBL" id="SORZ01000002">
    <property type="protein sequence ID" value="TPW34225.1"/>
    <property type="molecule type" value="Genomic_DNA"/>
</dbReference>
<comment type="caution">
    <text evidence="2">The sequence shown here is derived from an EMBL/GenBank/DDBJ whole genome shotgun (WGS) entry which is preliminary data.</text>
</comment>
<dbReference type="AlphaFoldDB" id="A0A506ULN5"/>
<dbReference type="PANTHER" id="PTHR30399:SF1">
    <property type="entry name" value="UTP PYROPHOSPHATASE"/>
    <property type="match status" value="1"/>
</dbReference>
<reference evidence="2 3" key="1">
    <citation type="submission" date="2019-03" db="EMBL/GenBank/DDBJ databases">
        <title>The complete genome sequence of Neokomagataea sp. Jb2 NBRC113641.</title>
        <authorList>
            <person name="Chua K.-O."/>
            <person name="Chan K.-G."/>
            <person name="See-Too W.-S."/>
        </authorList>
    </citation>
    <scope>NUCLEOTIDE SEQUENCE [LARGE SCALE GENOMIC DNA]</scope>
    <source>
        <strain evidence="2 3">Jb2</strain>
    </source>
</reference>
<evidence type="ECO:0000259" key="1">
    <source>
        <dbReference type="Pfam" id="PF01863"/>
    </source>
</evidence>
<evidence type="ECO:0000313" key="3">
    <source>
        <dbReference type="Proteomes" id="UP000315037"/>
    </source>
</evidence>
<name>A0A506ULN5_9PROT</name>
<gene>
    <name evidence="2" type="ORF">E3202_06865</name>
</gene>
<feature type="domain" description="YgjP-like metallopeptidase" evidence="1">
    <location>
        <begin position="15"/>
        <end position="213"/>
    </location>
</feature>
<dbReference type="RefSeq" id="WP_165600856.1">
    <property type="nucleotide sequence ID" value="NZ_SORZ01000002.1"/>
</dbReference>
<keyword evidence="3" id="KW-1185">Reference proteome</keyword>
<proteinExistence type="predicted"/>
<dbReference type="Gene3D" id="3.30.2010.10">
    <property type="entry name" value="Metalloproteases ('zincins'), catalytic domain"/>
    <property type="match status" value="1"/>
</dbReference>
<protein>
    <submittedName>
        <fullName evidence="2">M48 family peptidase</fullName>
    </submittedName>
</protein>
<accession>A0A506ULN5</accession>
<dbReference type="Pfam" id="PF01863">
    <property type="entry name" value="YgjP-like"/>
    <property type="match status" value="1"/>
</dbReference>
<dbReference type="InterPro" id="IPR002725">
    <property type="entry name" value="YgjP-like_metallopeptidase"/>
</dbReference>
<dbReference type="CDD" id="cd07344">
    <property type="entry name" value="M48_yhfN_like"/>
    <property type="match status" value="1"/>
</dbReference>
<organism evidence="2 3">
    <name type="scientific">Oecophyllibacter saccharovorans</name>
    <dbReference type="NCBI Taxonomy" id="2558360"/>
    <lineage>
        <taxon>Bacteria</taxon>
        <taxon>Pseudomonadati</taxon>
        <taxon>Pseudomonadota</taxon>
        <taxon>Alphaproteobacteria</taxon>
        <taxon>Acetobacterales</taxon>
        <taxon>Acetobacteraceae</taxon>
        <taxon>Oecophyllibacter</taxon>
    </lineage>
</organism>
<dbReference type="Proteomes" id="UP000315037">
    <property type="component" value="Unassembled WGS sequence"/>
</dbReference>
<sequence>MQSLPVFWNHSRRARRLSLRVDPTRRGVVITLPQGATRQQGLTFLQTQTEWVLTALAGLPPPAGEGRRLPVDGKDRLVVSCPQARRGVWLEEDRVCVSGAPEHLERRLRDWLKERAARTLPARVRHHAGRHGFTPSTIVLRDVRSRWGSCTRQGRIMLSWRLVFAPPAIQDYVILHELAHLHHFNHGKAFWDLVDQLLPGGPEARKQAEKWLKTHGAALLATL</sequence>
<evidence type="ECO:0000313" key="2">
    <source>
        <dbReference type="EMBL" id="TPW34225.1"/>
    </source>
</evidence>
<dbReference type="InterPro" id="IPR053136">
    <property type="entry name" value="UTP_pyrophosphatase-like"/>
</dbReference>